<keyword evidence="2" id="KW-0812">Transmembrane</keyword>
<keyword evidence="3" id="KW-0732">Signal</keyword>
<feature type="compositionally biased region" description="Low complexity" evidence="1">
    <location>
        <begin position="52"/>
        <end position="67"/>
    </location>
</feature>
<feature type="region of interest" description="Disordered" evidence="1">
    <location>
        <begin position="24"/>
        <end position="116"/>
    </location>
</feature>
<reference evidence="4 5" key="1">
    <citation type="journal article" date="2017" name="Nature">
        <title>The Apostasia genome and the evolution of orchids.</title>
        <authorList>
            <person name="Zhang G.Q."/>
            <person name="Liu K.W."/>
            <person name="Li Z."/>
            <person name="Lohaus R."/>
            <person name="Hsiao Y.Y."/>
            <person name="Niu S.C."/>
            <person name="Wang J.Y."/>
            <person name="Lin Y.C."/>
            <person name="Xu Q."/>
            <person name="Chen L.J."/>
            <person name="Yoshida K."/>
            <person name="Fujiwara S."/>
            <person name="Wang Z.W."/>
            <person name="Zhang Y.Q."/>
            <person name="Mitsuda N."/>
            <person name="Wang M."/>
            <person name="Liu G.H."/>
            <person name="Pecoraro L."/>
            <person name="Huang H.X."/>
            <person name="Xiao X.J."/>
            <person name="Lin M."/>
            <person name="Wu X.Y."/>
            <person name="Wu W.L."/>
            <person name="Chen Y.Y."/>
            <person name="Chang S.B."/>
            <person name="Sakamoto S."/>
            <person name="Ohme-Takagi M."/>
            <person name="Yagi M."/>
            <person name="Zeng S.J."/>
            <person name="Shen C.Y."/>
            <person name="Yeh C.M."/>
            <person name="Luo Y.B."/>
            <person name="Tsai W.C."/>
            <person name="Van de Peer Y."/>
            <person name="Liu Z.J."/>
        </authorList>
    </citation>
    <scope>NUCLEOTIDE SEQUENCE [LARGE SCALE GENOMIC DNA]</scope>
    <source>
        <strain evidence="5">cv. Shenzhen</strain>
        <tissue evidence="4">Stem</tissue>
    </source>
</reference>
<name>A0A2I0AUN9_9ASPA</name>
<dbReference type="OrthoDB" id="784725at2759"/>
<feature type="transmembrane region" description="Helical" evidence="2">
    <location>
        <begin position="122"/>
        <end position="142"/>
    </location>
</feature>
<feature type="compositionally biased region" description="Polar residues" evidence="1">
    <location>
        <begin position="98"/>
        <end position="111"/>
    </location>
</feature>
<evidence type="ECO:0000256" key="2">
    <source>
        <dbReference type="SAM" id="Phobius"/>
    </source>
</evidence>
<keyword evidence="2" id="KW-1133">Transmembrane helix</keyword>
<evidence type="ECO:0000256" key="3">
    <source>
        <dbReference type="SAM" id="SignalP"/>
    </source>
</evidence>
<keyword evidence="2" id="KW-0472">Membrane</keyword>
<feature type="chain" id="PRO_5014112343" description="Non-specific serine/threonine protein kinase" evidence="3">
    <location>
        <begin position="23"/>
        <end position="158"/>
    </location>
</feature>
<evidence type="ECO:0000313" key="5">
    <source>
        <dbReference type="Proteomes" id="UP000236161"/>
    </source>
</evidence>
<dbReference type="PANTHER" id="PTHR36721">
    <property type="entry name" value="PROLINE-RICH FAMILY PROTEIN"/>
    <property type="match status" value="1"/>
</dbReference>
<dbReference type="STRING" id="1088818.A0A2I0AUN9"/>
<evidence type="ECO:0008006" key="6">
    <source>
        <dbReference type="Google" id="ProtNLM"/>
    </source>
</evidence>
<dbReference type="Proteomes" id="UP000236161">
    <property type="component" value="Unassembled WGS sequence"/>
</dbReference>
<dbReference type="AlphaFoldDB" id="A0A2I0AUN9"/>
<organism evidence="4 5">
    <name type="scientific">Apostasia shenzhenica</name>
    <dbReference type="NCBI Taxonomy" id="1088818"/>
    <lineage>
        <taxon>Eukaryota</taxon>
        <taxon>Viridiplantae</taxon>
        <taxon>Streptophyta</taxon>
        <taxon>Embryophyta</taxon>
        <taxon>Tracheophyta</taxon>
        <taxon>Spermatophyta</taxon>
        <taxon>Magnoliopsida</taxon>
        <taxon>Liliopsida</taxon>
        <taxon>Asparagales</taxon>
        <taxon>Orchidaceae</taxon>
        <taxon>Apostasioideae</taxon>
        <taxon>Apostasia</taxon>
    </lineage>
</organism>
<sequence length="158" mass="15542">MAVASVTAASALLLLFANCAIAGHTSPESSPSPSPVAGDGSTQVPVGAIRISAPPSSSSSSSPLADPSPGPTAAGEPTPSPALAPGGDLIRAEANRDLPSSVTEQEISSDIENGGMNGGKKAAVAIGVAVGAALVGIGAVVYKKRQVNIRRARYGFNR</sequence>
<accession>A0A2I0AUN9</accession>
<proteinExistence type="predicted"/>
<evidence type="ECO:0000256" key="1">
    <source>
        <dbReference type="SAM" id="MobiDB-lite"/>
    </source>
</evidence>
<protein>
    <recommendedName>
        <fullName evidence="6">Non-specific serine/threonine protein kinase</fullName>
    </recommendedName>
</protein>
<feature type="signal peptide" evidence="3">
    <location>
        <begin position="1"/>
        <end position="22"/>
    </location>
</feature>
<keyword evidence="5" id="KW-1185">Reference proteome</keyword>
<gene>
    <name evidence="4" type="ORF">AXF42_Ash001351</name>
</gene>
<dbReference type="PANTHER" id="PTHR36721:SF15">
    <property type="entry name" value="EN_SPM-LIKE TRANSPOSON PROTEIN"/>
    <property type="match status" value="1"/>
</dbReference>
<evidence type="ECO:0000313" key="4">
    <source>
        <dbReference type="EMBL" id="PKA59257.1"/>
    </source>
</evidence>
<dbReference type="EMBL" id="KZ451950">
    <property type="protein sequence ID" value="PKA59257.1"/>
    <property type="molecule type" value="Genomic_DNA"/>
</dbReference>